<evidence type="ECO:0000259" key="9">
    <source>
        <dbReference type="Pfam" id="PF23559"/>
    </source>
</evidence>
<keyword evidence="2" id="KW-0433">Leucine-rich repeat</keyword>
<dbReference type="Gene3D" id="1.20.5.4130">
    <property type="match status" value="1"/>
</dbReference>
<dbReference type="SUPFAM" id="SSF52540">
    <property type="entry name" value="P-loop containing nucleoside triphosphate hydrolases"/>
    <property type="match status" value="1"/>
</dbReference>
<proteinExistence type="inferred from homology"/>
<dbReference type="Pfam" id="PF18052">
    <property type="entry name" value="Rx_N"/>
    <property type="match status" value="1"/>
</dbReference>
<sequence length="1412" mass="158890">MAELTSGAVSSLLGLLQKEAQLLGGVGSDVDFIREEMESMNSFLEHLSMTAHLAGGHDKQVRTWMKQVRDLAHDCSNCIDSYLQSGDLAVHLARGGLRRYVWWTYWLVQKMVAQHRAAMRLRELKDRVSDVGKRRRRYGVEIPPPPSSSTPSQGAAAAAAPDAAEDADDDDDDDDTQNQVAAAAGGPDPRRRALEPRTLEDFCAEKLADWFSSLSSRQQAAGQWEGRYLIPSIAIVAQDAGTCAAAAQGAMGLAAAHNFEKTVSINLQALHHAWDLPLLPQEILCYILRECIHQQGTGQGGEVAEKNPWKALEDREKTYEEIWGNIDRLNIYDKINQVKSKVGAVHITIAEAESKKTEETKRFKATSGITLDEPLEVLRQALQLTLNKQGADMIQQSLEDILHEAAIMLKQHMETATPELPIHLDDIQYQDILRKVFLDSKLPQVQQQTSTTNPATTLGEATDCIKEILNNHKITLGNHKIALDIIRELLPGRPQLPDQTDNNSEETKANSTTAAIKETMEMVQEISWPIKVSLLIKGVVDKINQHLQSKKTLIILIDEMDYIARWEEIRNALSLLTCANGSAVIVITKNRQKAKEFCSASGEPVIYSLVGMYHDIVLKITGQGENEGGNNNSQLFRDILDKCNPDEFCMRMFSHALYANPNRSYEELRRLNDTLQVSGNSMATDATKAKAKMIFKFSYKDLPREHKTCLLYLAVFPQGHSIKRSSLIERWAIEGLITKEDWPTVVCHAKRCFEALIDRQLVMPVDLSAAGKVKSCMVGGQVHQFITKIANKEHILDTRLSQLQARHFSTSSGLRLRASDNINTIVEKLRPKYLHKLRLLKLLDLEGCDRHLNKNHIKDICSTILRLKYLSIRRTYVDDLPSEINNLHELEVLDIRQTKVPERATRGIVLLKLRRLLAGQRVDPSTSQEMGTLPGANKRLPSAVQIPRKINKMENMEVLSNVKASSKDGAELKEIRKLGQLRKLGVVIQNKKAHLTNLLWALSDLKECIQSLSVTILGTRTEGTATDQKLLEPPLYNYLIRPPKVLESLSIDGFTDIVQLLTLFAKGSDELSKVTLSRTLLEKNNLIHIAILPKLQCLRLRHDAYKESSLTFKKEDFPHLKNFLVECLHKTGMIKFKNEATPELEKIVLFRTNIKHLCGIGALPKLKELELKGNEFLVLLPEDGTPSAVTVEDGTAYAGAITRSTLTFREEEFKHLKYFLVQGAILQTDIKFEGGAPELEKIVLSDTNIKSLAGVDGLEKLKEIDLKGDRNLFSLFTSANHITKVTLLDTCLKQDDLQILAKKPKLCMLFLLDNSYDEIQLTFHEDEFPKLKHLTVKCLKIREISFAEKSACKLEKIIWSFIELKSLSGINKLPELKELEFNGDSIPLEVRRDIHAHDKKLIHNKTQHQDKE</sequence>
<accession>K3Y4P4</accession>
<reference evidence="11" key="2">
    <citation type="submission" date="2015-07" db="EMBL/GenBank/DDBJ databases">
        <authorList>
            <person name="Noorani M."/>
        </authorList>
    </citation>
    <scope>NUCLEOTIDE SEQUENCE</scope>
    <source>
        <strain evidence="11">Yugu1</strain>
    </source>
</reference>
<dbReference type="CDD" id="cd14798">
    <property type="entry name" value="RX-CC_like"/>
    <property type="match status" value="1"/>
</dbReference>
<dbReference type="Gene3D" id="3.80.10.10">
    <property type="entry name" value="Ribonuclease Inhibitor"/>
    <property type="match status" value="3"/>
</dbReference>
<dbReference type="PANTHER" id="PTHR23155">
    <property type="entry name" value="DISEASE RESISTANCE PROTEIN RP"/>
    <property type="match status" value="1"/>
</dbReference>
<keyword evidence="4" id="KW-0547">Nucleotide-binding</keyword>
<evidence type="ECO:0000313" key="13">
    <source>
        <dbReference type="Proteomes" id="UP000004995"/>
    </source>
</evidence>
<evidence type="ECO:0000256" key="1">
    <source>
        <dbReference type="ARBA" id="ARBA00008894"/>
    </source>
</evidence>
<dbReference type="GO" id="GO:0042742">
    <property type="term" value="P:defense response to bacterium"/>
    <property type="evidence" value="ECO:0007669"/>
    <property type="project" value="UniProtKB-ARBA"/>
</dbReference>
<protein>
    <submittedName>
        <fullName evidence="11 12">Uncharacterized protein</fullName>
    </submittedName>
</protein>
<dbReference type="KEGG" id="sita:101784117"/>
<evidence type="ECO:0000256" key="5">
    <source>
        <dbReference type="ARBA" id="ARBA00022821"/>
    </source>
</evidence>
<evidence type="ECO:0000313" key="11">
    <source>
        <dbReference type="EMBL" id="RCV35394.1"/>
    </source>
</evidence>
<evidence type="ECO:0000259" key="10">
    <source>
        <dbReference type="Pfam" id="PF23598"/>
    </source>
</evidence>
<dbReference type="SUPFAM" id="SSF52047">
    <property type="entry name" value="RNI-like"/>
    <property type="match status" value="1"/>
</dbReference>
<evidence type="ECO:0000256" key="7">
    <source>
        <dbReference type="SAM" id="MobiDB-lite"/>
    </source>
</evidence>
<dbReference type="Pfam" id="PF23559">
    <property type="entry name" value="WHD_DRP"/>
    <property type="match status" value="1"/>
</dbReference>
<dbReference type="EnsemblPlants" id="KQK98910">
    <property type="protein sequence ID" value="KQK98910"/>
    <property type="gene ID" value="SETIT_009182mg"/>
</dbReference>
<dbReference type="InterPro" id="IPR055414">
    <property type="entry name" value="LRR_R13L4/SHOC2-like"/>
</dbReference>
<reference evidence="11 13" key="1">
    <citation type="journal article" date="2012" name="Nat. Biotechnol.">
        <title>Reference genome sequence of the model plant Setaria.</title>
        <authorList>
            <person name="Bennetzen J.L."/>
            <person name="Schmutz J."/>
            <person name="Wang H."/>
            <person name="Percifield R."/>
            <person name="Hawkins J."/>
            <person name="Pontaroli A.C."/>
            <person name="Estep M."/>
            <person name="Feng L."/>
            <person name="Vaughn J.N."/>
            <person name="Grimwood J."/>
            <person name="Jenkins J."/>
            <person name="Barry K."/>
            <person name="Lindquist E."/>
            <person name="Hellsten U."/>
            <person name="Deshpande S."/>
            <person name="Wang X."/>
            <person name="Wu X."/>
            <person name="Mitros T."/>
            <person name="Triplett J."/>
            <person name="Yang X."/>
            <person name="Ye C.Y."/>
            <person name="Mauro-Herrera M."/>
            <person name="Wang L."/>
            <person name="Li P."/>
            <person name="Sharma M."/>
            <person name="Sharma R."/>
            <person name="Ronald P.C."/>
            <person name="Panaud O."/>
            <person name="Kellogg E.A."/>
            <person name="Brutnell T.P."/>
            <person name="Doust A.N."/>
            <person name="Tuskan G.A."/>
            <person name="Rokhsar D."/>
            <person name="Devos K.M."/>
        </authorList>
    </citation>
    <scope>NUCLEOTIDE SEQUENCE [LARGE SCALE GENOMIC DNA]</scope>
    <source>
        <strain evidence="13">cv. Yugu1</strain>
        <strain evidence="11">Yugu1</strain>
    </source>
</reference>
<dbReference type="InterPro" id="IPR058922">
    <property type="entry name" value="WHD_DRP"/>
</dbReference>
<dbReference type="eggNOG" id="KOG4658">
    <property type="taxonomic scope" value="Eukaryota"/>
</dbReference>
<evidence type="ECO:0000259" key="8">
    <source>
        <dbReference type="Pfam" id="PF18052"/>
    </source>
</evidence>
<dbReference type="GO" id="GO:0002758">
    <property type="term" value="P:innate immune response-activating signaling pathway"/>
    <property type="evidence" value="ECO:0007669"/>
    <property type="project" value="UniProtKB-ARBA"/>
</dbReference>
<dbReference type="OrthoDB" id="673262at2759"/>
<feature type="region of interest" description="Disordered" evidence="7">
    <location>
        <begin position="135"/>
        <end position="193"/>
    </location>
</feature>
<dbReference type="FunFam" id="1.10.10.10:FF:000322">
    <property type="entry name" value="Probable disease resistance protein At1g63360"/>
    <property type="match status" value="1"/>
</dbReference>
<dbReference type="InterPro" id="IPR038005">
    <property type="entry name" value="RX-like_CC"/>
</dbReference>
<evidence type="ECO:0000256" key="6">
    <source>
        <dbReference type="ARBA" id="ARBA00023054"/>
    </source>
</evidence>
<feature type="domain" description="Disease resistance N-terminal" evidence="8">
    <location>
        <begin position="8"/>
        <end position="83"/>
    </location>
</feature>
<evidence type="ECO:0000256" key="3">
    <source>
        <dbReference type="ARBA" id="ARBA00022737"/>
    </source>
</evidence>
<dbReference type="RefSeq" id="XP_004976808.1">
    <property type="nucleotide sequence ID" value="XM_004976751.4"/>
</dbReference>
<dbReference type="EMBL" id="AGNK02004508">
    <property type="status" value="NOT_ANNOTATED_CDS"/>
    <property type="molecule type" value="Genomic_DNA"/>
</dbReference>
<dbReference type="InterPro" id="IPR041118">
    <property type="entry name" value="Rx_N"/>
</dbReference>
<evidence type="ECO:0000313" key="12">
    <source>
        <dbReference type="EnsemblPlants" id="KQK98910"/>
    </source>
</evidence>
<evidence type="ECO:0000256" key="2">
    <source>
        <dbReference type="ARBA" id="ARBA00022614"/>
    </source>
</evidence>
<keyword evidence="13" id="KW-1185">Reference proteome</keyword>
<dbReference type="GO" id="GO:0009626">
    <property type="term" value="P:plant-type hypersensitive response"/>
    <property type="evidence" value="ECO:0007669"/>
    <property type="project" value="UniProtKB-ARBA"/>
</dbReference>
<feature type="domain" description="Disease resistance protein winged helix" evidence="9">
    <location>
        <begin position="715"/>
        <end position="786"/>
    </location>
</feature>
<dbReference type="InterPro" id="IPR044974">
    <property type="entry name" value="Disease_R_plants"/>
</dbReference>
<dbReference type="InterPro" id="IPR032675">
    <property type="entry name" value="LRR_dom_sf"/>
</dbReference>
<dbReference type="InterPro" id="IPR027417">
    <property type="entry name" value="P-loop_NTPase"/>
</dbReference>
<dbReference type="PANTHER" id="PTHR23155:SF1062">
    <property type="entry name" value="OS11G0579400 PROTEIN"/>
    <property type="match status" value="1"/>
</dbReference>
<keyword evidence="5" id="KW-0611">Plant defense</keyword>
<feature type="domain" description="Disease resistance R13L4/SHOC-2-like LRR" evidence="10">
    <location>
        <begin position="833"/>
        <end position="1171"/>
    </location>
</feature>
<evidence type="ECO:0000256" key="4">
    <source>
        <dbReference type="ARBA" id="ARBA00022741"/>
    </source>
</evidence>
<feature type="compositionally biased region" description="Low complexity" evidence="7">
    <location>
        <begin position="177"/>
        <end position="187"/>
    </location>
</feature>
<dbReference type="Gramene" id="KQK98910">
    <property type="protein sequence ID" value="KQK98910"/>
    <property type="gene ID" value="SETIT_009182mg"/>
</dbReference>
<feature type="compositionally biased region" description="Acidic residues" evidence="7">
    <location>
        <begin position="163"/>
        <end position="176"/>
    </location>
</feature>
<feature type="compositionally biased region" description="Low complexity" evidence="7">
    <location>
        <begin position="149"/>
        <end position="162"/>
    </location>
</feature>
<comment type="similarity">
    <text evidence="1">Belongs to the disease resistance NB-LRR family.</text>
</comment>
<dbReference type="Proteomes" id="UP000004995">
    <property type="component" value="Unassembled WGS sequence"/>
</dbReference>
<dbReference type="OMA" id="STSHEMG"/>
<keyword evidence="3" id="KW-0677">Repeat</keyword>
<dbReference type="GeneID" id="101784117"/>
<keyword evidence="6" id="KW-0175">Coiled coil</keyword>
<dbReference type="SUPFAM" id="SSF52058">
    <property type="entry name" value="L domain-like"/>
    <property type="match status" value="1"/>
</dbReference>
<dbReference type="EMBL" id="CM003534">
    <property type="protein sequence ID" value="RCV35394.1"/>
    <property type="molecule type" value="Genomic_DNA"/>
</dbReference>
<organism evidence="11">
    <name type="scientific">Setaria italica</name>
    <name type="common">Foxtail millet</name>
    <name type="synonym">Panicum italicum</name>
    <dbReference type="NCBI Taxonomy" id="4555"/>
    <lineage>
        <taxon>Eukaryota</taxon>
        <taxon>Viridiplantae</taxon>
        <taxon>Streptophyta</taxon>
        <taxon>Embryophyta</taxon>
        <taxon>Tracheophyta</taxon>
        <taxon>Spermatophyta</taxon>
        <taxon>Magnoliopsida</taxon>
        <taxon>Liliopsida</taxon>
        <taxon>Poales</taxon>
        <taxon>Poaceae</taxon>
        <taxon>PACMAD clade</taxon>
        <taxon>Panicoideae</taxon>
        <taxon>Panicodae</taxon>
        <taxon>Paniceae</taxon>
        <taxon>Cenchrinae</taxon>
        <taxon>Setaria</taxon>
    </lineage>
</organism>
<gene>
    <name evidence="12" type="primary">LOC101784117</name>
    <name evidence="11" type="ORF">SETIT_7G236900v2</name>
</gene>
<dbReference type="GO" id="GO:0000166">
    <property type="term" value="F:nucleotide binding"/>
    <property type="evidence" value="ECO:0007669"/>
    <property type="project" value="UniProtKB-KW"/>
</dbReference>
<dbReference type="Gene3D" id="1.10.10.10">
    <property type="entry name" value="Winged helix-like DNA-binding domain superfamily/Winged helix DNA-binding domain"/>
    <property type="match status" value="1"/>
</dbReference>
<dbReference type="InterPro" id="IPR036388">
    <property type="entry name" value="WH-like_DNA-bd_sf"/>
</dbReference>
<dbReference type="Pfam" id="PF23598">
    <property type="entry name" value="LRR_14"/>
    <property type="match status" value="1"/>
</dbReference>
<name>K3Y4P4_SETIT</name>
<dbReference type="HOGENOM" id="CLU_000837_7_3_1"/>
<reference evidence="12" key="3">
    <citation type="submission" date="2018-08" db="UniProtKB">
        <authorList>
            <consortium name="EnsemblPlants"/>
        </authorList>
    </citation>
    <scope>IDENTIFICATION</scope>
    <source>
        <strain evidence="12">Yugu1</strain>
    </source>
</reference>